<dbReference type="AlphaFoldDB" id="A0A1Y1HJ19"/>
<keyword evidence="3" id="KW-0150">Chloroplast</keyword>
<dbReference type="GO" id="GO:0008379">
    <property type="term" value="F:thioredoxin peroxidase activity"/>
    <property type="evidence" value="ECO:0000318"/>
    <property type="project" value="GO_Central"/>
</dbReference>
<protein>
    <recommendedName>
        <fullName evidence="2">thioredoxin-dependent peroxiredoxin</fullName>
        <ecNumber evidence="2">1.11.1.24</ecNumber>
    </recommendedName>
    <alternativeName>
        <fullName evidence="12">Thioredoxin peroxidase</fullName>
    </alternativeName>
    <alternativeName>
        <fullName evidence="14">Thioredoxin-dependent peroxiredoxin Q</fullName>
    </alternativeName>
</protein>
<proteinExistence type="inferred from homology"/>
<dbReference type="PANTHER" id="PTHR42801:SF4">
    <property type="entry name" value="AHPC_TSA FAMILY PROTEIN"/>
    <property type="match status" value="1"/>
</dbReference>
<evidence type="ECO:0000256" key="5">
    <source>
        <dbReference type="ARBA" id="ARBA00022640"/>
    </source>
</evidence>
<dbReference type="InterPro" id="IPR000866">
    <property type="entry name" value="AhpC/TSA"/>
</dbReference>
<gene>
    <name evidence="17" type="ORF">KFL_000140230</name>
</gene>
<evidence type="ECO:0000256" key="2">
    <source>
        <dbReference type="ARBA" id="ARBA00013017"/>
    </source>
</evidence>
<evidence type="ECO:0000259" key="16">
    <source>
        <dbReference type="PROSITE" id="PS51352"/>
    </source>
</evidence>
<evidence type="ECO:0000256" key="7">
    <source>
        <dbReference type="ARBA" id="ARBA00022946"/>
    </source>
</evidence>
<comment type="similarity">
    <text evidence="13">Belongs to the peroxiredoxin family. BCP/PrxQ subfamily.</text>
</comment>
<keyword evidence="9" id="KW-0793">Thylakoid</keyword>
<dbReference type="GO" id="GO:0009543">
    <property type="term" value="C:chloroplast thylakoid lumen"/>
    <property type="evidence" value="ECO:0007669"/>
    <property type="project" value="UniProtKB-SubCell"/>
</dbReference>
<sequence length="250" mass="26838">MTTATPIAASFRLLRHSIAASAAPATKVSPVLSLSAPLCAFSTVKGRVHLRQESFKTSFVAPLSLTGLSSTTVLGGGSFEQLSQYRKMSFLKKLGSRKETSAKLSVGDTVPPLILKDQDGKDFSLGDLRGKSVVLYFYPADDTPGCTKEACAFRDSYDTFLKAGAEVVGVSGDSPESHTAFKAKYNLPFTLLSDEGNKTRKEWGIPSDLFGALAGRQTYVIDKDGKIKLVFNSQLNFAKHVTEALAVINS</sequence>
<dbReference type="PANTHER" id="PTHR42801">
    <property type="entry name" value="THIOREDOXIN-DEPENDENT PEROXIDE REDUCTASE"/>
    <property type="match status" value="1"/>
</dbReference>
<dbReference type="Gene3D" id="3.40.30.10">
    <property type="entry name" value="Glutaredoxin"/>
    <property type="match status" value="1"/>
</dbReference>
<evidence type="ECO:0000256" key="4">
    <source>
        <dbReference type="ARBA" id="ARBA00022559"/>
    </source>
</evidence>
<comment type="catalytic activity">
    <reaction evidence="15">
        <text>a hydroperoxide + [thioredoxin]-dithiol = an alcohol + [thioredoxin]-disulfide + H2O</text>
        <dbReference type="Rhea" id="RHEA:62620"/>
        <dbReference type="Rhea" id="RHEA-COMP:10698"/>
        <dbReference type="Rhea" id="RHEA-COMP:10700"/>
        <dbReference type="ChEBI" id="CHEBI:15377"/>
        <dbReference type="ChEBI" id="CHEBI:29950"/>
        <dbReference type="ChEBI" id="CHEBI:30879"/>
        <dbReference type="ChEBI" id="CHEBI:35924"/>
        <dbReference type="ChEBI" id="CHEBI:50058"/>
        <dbReference type="EC" id="1.11.1.24"/>
    </reaction>
</comment>
<evidence type="ECO:0000313" key="18">
    <source>
        <dbReference type="Proteomes" id="UP000054558"/>
    </source>
</evidence>
<keyword evidence="7" id="KW-0809">Transit peptide</keyword>
<dbReference type="InterPro" id="IPR050924">
    <property type="entry name" value="Peroxiredoxin_BCP/PrxQ"/>
</dbReference>
<keyword evidence="5" id="KW-0934">Plastid</keyword>
<evidence type="ECO:0000313" key="17">
    <source>
        <dbReference type="EMBL" id="GAQ78504.1"/>
    </source>
</evidence>
<evidence type="ECO:0000256" key="15">
    <source>
        <dbReference type="ARBA" id="ARBA00049091"/>
    </source>
</evidence>
<dbReference type="GO" id="GO:0045454">
    <property type="term" value="P:cell redox homeostasis"/>
    <property type="evidence" value="ECO:0000318"/>
    <property type="project" value="GO_Central"/>
</dbReference>
<keyword evidence="4" id="KW-0575">Peroxidase</keyword>
<dbReference type="STRING" id="105231.A0A1Y1HJ19"/>
<dbReference type="EMBL" id="DF236963">
    <property type="protein sequence ID" value="GAQ78504.1"/>
    <property type="molecule type" value="Genomic_DNA"/>
</dbReference>
<dbReference type="Proteomes" id="UP000054558">
    <property type="component" value="Unassembled WGS sequence"/>
</dbReference>
<accession>A0A1Y1HJ19</accession>
<dbReference type="OMA" id="ICECDNE"/>
<reference evidence="17 18" key="1">
    <citation type="journal article" date="2014" name="Nat. Commun.">
        <title>Klebsormidium flaccidum genome reveals primary factors for plant terrestrial adaptation.</title>
        <authorList>
            <person name="Hori K."/>
            <person name="Maruyama F."/>
            <person name="Fujisawa T."/>
            <person name="Togashi T."/>
            <person name="Yamamoto N."/>
            <person name="Seo M."/>
            <person name="Sato S."/>
            <person name="Yamada T."/>
            <person name="Mori H."/>
            <person name="Tajima N."/>
            <person name="Moriyama T."/>
            <person name="Ikeuchi M."/>
            <person name="Watanabe M."/>
            <person name="Wada H."/>
            <person name="Kobayashi K."/>
            <person name="Saito M."/>
            <person name="Masuda T."/>
            <person name="Sasaki-Sekimoto Y."/>
            <person name="Mashiguchi K."/>
            <person name="Awai K."/>
            <person name="Shimojima M."/>
            <person name="Masuda S."/>
            <person name="Iwai M."/>
            <person name="Nobusawa T."/>
            <person name="Narise T."/>
            <person name="Kondo S."/>
            <person name="Saito H."/>
            <person name="Sato R."/>
            <person name="Murakawa M."/>
            <person name="Ihara Y."/>
            <person name="Oshima-Yamada Y."/>
            <person name="Ohtaka K."/>
            <person name="Satoh M."/>
            <person name="Sonobe K."/>
            <person name="Ishii M."/>
            <person name="Ohtani R."/>
            <person name="Kanamori-Sato M."/>
            <person name="Honoki R."/>
            <person name="Miyazaki D."/>
            <person name="Mochizuki H."/>
            <person name="Umetsu J."/>
            <person name="Higashi K."/>
            <person name="Shibata D."/>
            <person name="Kamiya Y."/>
            <person name="Sato N."/>
            <person name="Nakamura Y."/>
            <person name="Tabata S."/>
            <person name="Ida S."/>
            <person name="Kurokawa K."/>
            <person name="Ohta H."/>
        </authorList>
    </citation>
    <scope>NUCLEOTIDE SEQUENCE [LARGE SCALE GENOMIC DNA]</scope>
    <source>
        <strain evidence="17 18">NIES-2285</strain>
    </source>
</reference>
<dbReference type="CDD" id="cd03017">
    <property type="entry name" value="PRX_BCP"/>
    <property type="match status" value="1"/>
</dbReference>
<evidence type="ECO:0000256" key="8">
    <source>
        <dbReference type="ARBA" id="ARBA00023002"/>
    </source>
</evidence>
<evidence type="ECO:0000256" key="11">
    <source>
        <dbReference type="ARBA" id="ARBA00023284"/>
    </source>
</evidence>
<evidence type="ECO:0000256" key="1">
    <source>
        <dbReference type="ARBA" id="ARBA00004456"/>
    </source>
</evidence>
<dbReference type="InterPro" id="IPR013766">
    <property type="entry name" value="Thioredoxin_domain"/>
</dbReference>
<dbReference type="GO" id="GO:0005737">
    <property type="term" value="C:cytoplasm"/>
    <property type="evidence" value="ECO:0000318"/>
    <property type="project" value="GO_Central"/>
</dbReference>
<evidence type="ECO:0000256" key="6">
    <source>
        <dbReference type="ARBA" id="ARBA00022862"/>
    </source>
</evidence>
<dbReference type="FunFam" id="3.40.30.10:FF:000122">
    <property type="entry name" value="Peroxiredoxin Q chloroplastic"/>
    <property type="match status" value="1"/>
</dbReference>
<dbReference type="SUPFAM" id="SSF52833">
    <property type="entry name" value="Thioredoxin-like"/>
    <property type="match status" value="1"/>
</dbReference>
<evidence type="ECO:0000256" key="9">
    <source>
        <dbReference type="ARBA" id="ARBA00023078"/>
    </source>
</evidence>
<evidence type="ECO:0000256" key="10">
    <source>
        <dbReference type="ARBA" id="ARBA00023157"/>
    </source>
</evidence>
<dbReference type="PROSITE" id="PS51352">
    <property type="entry name" value="THIOREDOXIN_2"/>
    <property type="match status" value="1"/>
</dbReference>
<evidence type="ECO:0000256" key="12">
    <source>
        <dbReference type="ARBA" id="ARBA00032824"/>
    </source>
</evidence>
<keyword evidence="6" id="KW-0049">Antioxidant</keyword>
<evidence type="ECO:0000256" key="13">
    <source>
        <dbReference type="ARBA" id="ARBA00038489"/>
    </source>
</evidence>
<keyword evidence="8" id="KW-0560">Oxidoreductase</keyword>
<comment type="subcellular location">
    <subcellularLocation>
        <location evidence="1">Plastid</location>
        <location evidence="1">Chloroplast thylakoid lumen</location>
    </subcellularLocation>
</comment>
<feature type="domain" description="Thioredoxin" evidence="16">
    <location>
        <begin position="104"/>
        <end position="250"/>
    </location>
</feature>
<organism evidence="17 18">
    <name type="scientific">Klebsormidium nitens</name>
    <name type="common">Green alga</name>
    <name type="synonym">Ulothrix nitens</name>
    <dbReference type="NCBI Taxonomy" id="105231"/>
    <lineage>
        <taxon>Eukaryota</taxon>
        <taxon>Viridiplantae</taxon>
        <taxon>Streptophyta</taxon>
        <taxon>Klebsormidiophyceae</taxon>
        <taxon>Klebsormidiales</taxon>
        <taxon>Klebsormidiaceae</taxon>
        <taxon>Klebsormidium</taxon>
    </lineage>
</organism>
<dbReference type="InterPro" id="IPR036249">
    <property type="entry name" value="Thioredoxin-like_sf"/>
</dbReference>
<evidence type="ECO:0000256" key="14">
    <source>
        <dbReference type="ARBA" id="ARBA00042163"/>
    </source>
</evidence>
<keyword evidence="10" id="KW-1015">Disulfide bond</keyword>
<evidence type="ECO:0000256" key="3">
    <source>
        <dbReference type="ARBA" id="ARBA00022528"/>
    </source>
</evidence>
<keyword evidence="18" id="KW-1185">Reference proteome</keyword>
<dbReference type="GO" id="GO:0034599">
    <property type="term" value="P:cellular response to oxidative stress"/>
    <property type="evidence" value="ECO:0000318"/>
    <property type="project" value="GO_Central"/>
</dbReference>
<keyword evidence="11" id="KW-0676">Redox-active center</keyword>
<dbReference type="Pfam" id="PF00578">
    <property type="entry name" value="AhpC-TSA"/>
    <property type="match status" value="1"/>
</dbReference>
<name>A0A1Y1HJ19_KLENI</name>
<dbReference type="EC" id="1.11.1.24" evidence="2"/>
<dbReference type="OrthoDB" id="338622at2759"/>